<feature type="region of interest" description="Disordered" evidence="5">
    <location>
        <begin position="594"/>
        <end position="644"/>
    </location>
</feature>
<dbReference type="PANTHER" id="PTHR42648">
    <property type="entry name" value="TRANSPOSASE, PUTATIVE-RELATED"/>
    <property type="match status" value="1"/>
</dbReference>
<dbReference type="Pfam" id="PF22936">
    <property type="entry name" value="Pol_BBD"/>
    <property type="match status" value="1"/>
</dbReference>
<evidence type="ECO:0000256" key="3">
    <source>
        <dbReference type="ARBA" id="ARBA00022750"/>
    </source>
</evidence>
<evidence type="ECO:0000313" key="7">
    <source>
        <dbReference type="EMBL" id="PKU72052.1"/>
    </source>
</evidence>
<dbReference type="InterPro" id="IPR054722">
    <property type="entry name" value="PolX-like_BBD"/>
</dbReference>
<dbReference type="Pfam" id="PF07727">
    <property type="entry name" value="RVT_2"/>
    <property type="match status" value="1"/>
</dbReference>
<name>A0A2I0W8S8_9ASPA</name>
<dbReference type="EMBL" id="KZ502845">
    <property type="protein sequence ID" value="PKU72052.1"/>
    <property type="molecule type" value="Genomic_DNA"/>
</dbReference>
<feature type="compositionally biased region" description="Polar residues" evidence="5">
    <location>
        <begin position="594"/>
        <end position="604"/>
    </location>
</feature>
<proteinExistence type="predicted"/>
<dbReference type="InterPro" id="IPR039537">
    <property type="entry name" value="Retrotran_Ty1/copia-like"/>
</dbReference>
<reference evidence="7 8" key="2">
    <citation type="journal article" date="2017" name="Nature">
        <title>The Apostasia genome and the evolution of orchids.</title>
        <authorList>
            <person name="Zhang G.Q."/>
            <person name="Liu K.W."/>
            <person name="Li Z."/>
            <person name="Lohaus R."/>
            <person name="Hsiao Y.Y."/>
            <person name="Niu S.C."/>
            <person name="Wang J.Y."/>
            <person name="Lin Y.C."/>
            <person name="Xu Q."/>
            <person name="Chen L.J."/>
            <person name="Yoshida K."/>
            <person name="Fujiwara S."/>
            <person name="Wang Z.W."/>
            <person name="Zhang Y.Q."/>
            <person name="Mitsuda N."/>
            <person name="Wang M."/>
            <person name="Liu G.H."/>
            <person name="Pecoraro L."/>
            <person name="Huang H.X."/>
            <person name="Xiao X.J."/>
            <person name="Lin M."/>
            <person name="Wu X.Y."/>
            <person name="Wu W.L."/>
            <person name="Chen Y.Y."/>
            <person name="Chang S.B."/>
            <person name="Sakamoto S."/>
            <person name="Ohme-Takagi M."/>
            <person name="Yagi M."/>
            <person name="Zeng S.J."/>
            <person name="Shen C.Y."/>
            <person name="Yeh C.M."/>
            <person name="Luo Y.B."/>
            <person name="Tsai W.C."/>
            <person name="Van de Peer Y."/>
            <person name="Liu Z.J."/>
        </authorList>
    </citation>
    <scope>NUCLEOTIDE SEQUENCE [LARGE SCALE GENOMIC DNA]</scope>
    <source>
        <tissue evidence="7">The whole plant</tissue>
    </source>
</reference>
<dbReference type="GO" id="GO:0046872">
    <property type="term" value="F:metal ion binding"/>
    <property type="evidence" value="ECO:0007669"/>
    <property type="project" value="UniProtKB-KW"/>
</dbReference>
<dbReference type="Pfam" id="PF00665">
    <property type="entry name" value="rve"/>
    <property type="match status" value="1"/>
</dbReference>
<dbReference type="InterPro" id="IPR012337">
    <property type="entry name" value="RNaseH-like_sf"/>
</dbReference>
<gene>
    <name evidence="7" type="ORF">MA16_Dca007416</name>
</gene>
<dbReference type="InterPro" id="IPR001584">
    <property type="entry name" value="Integrase_cat-core"/>
</dbReference>
<evidence type="ECO:0000256" key="4">
    <source>
        <dbReference type="ARBA" id="ARBA00022801"/>
    </source>
</evidence>
<keyword evidence="2" id="KW-0479">Metal-binding</keyword>
<dbReference type="Pfam" id="PF25597">
    <property type="entry name" value="SH3_retrovirus"/>
    <property type="match status" value="1"/>
</dbReference>
<protein>
    <submittedName>
        <fullName evidence="7">Retrovirus-related Pol polyprotein from transposon TNT 1-94</fullName>
    </submittedName>
</protein>
<evidence type="ECO:0000256" key="1">
    <source>
        <dbReference type="ARBA" id="ARBA00022670"/>
    </source>
</evidence>
<reference evidence="7 8" key="1">
    <citation type="journal article" date="2016" name="Sci. Rep.">
        <title>The Dendrobium catenatum Lindl. genome sequence provides insights into polysaccharide synthase, floral development and adaptive evolution.</title>
        <authorList>
            <person name="Zhang G.Q."/>
            <person name="Xu Q."/>
            <person name="Bian C."/>
            <person name="Tsai W.C."/>
            <person name="Yeh C.M."/>
            <person name="Liu K.W."/>
            <person name="Yoshida K."/>
            <person name="Zhang L.S."/>
            <person name="Chang S.B."/>
            <person name="Chen F."/>
            <person name="Shi Y."/>
            <person name="Su Y.Y."/>
            <person name="Zhang Y.Q."/>
            <person name="Chen L.J."/>
            <person name="Yin Y."/>
            <person name="Lin M."/>
            <person name="Huang H."/>
            <person name="Deng H."/>
            <person name="Wang Z.W."/>
            <person name="Zhu S.L."/>
            <person name="Zhao X."/>
            <person name="Deng C."/>
            <person name="Niu S.C."/>
            <person name="Huang J."/>
            <person name="Wang M."/>
            <person name="Liu G.H."/>
            <person name="Yang H.J."/>
            <person name="Xiao X.J."/>
            <person name="Hsiao Y.Y."/>
            <person name="Wu W.L."/>
            <person name="Chen Y.Y."/>
            <person name="Mitsuda N."/>
            <person name="Ohme-Takagi M."/>
            <person name="Luo Y.B."/>
            <person name="Van de Peer Y."/>
            <person name="Liu Z.J."/>
        </authorList>
    </citation>
    <scope>NUCLEOTIDE SEQUENCE [LARGE SCALE GENOMIC DNA]</scope>
    <source>
        <tissue evidence="7">The whole plant</tissue>
    </source>
</reference>
<evidence type="ECO:0000256" key="2">
    <source>
        <dbReference type="ARBA" id="ARBA00022723"/>
    </source>
</evidence>
<dbReference type="PROSITE" id="PS50994">
    <property type="entry name" value="INTEGRASE"/>
    <property type="match status" value="1"/>
</dbReference>
<dbReference type="AlphaFoldDB" id="A0A2I0W8S8"/>
<dbReference type="Pfam" id="PF13976">
    <property type="entry name" value="gag_pre-integrs"/>
    <property type="match status" value="1"/>
</dbReference>
<dbReference type="GO" id="GO:0006508">
    <property type="term" value="P:proteolysis"/>
    <property type="evidence" value="ECO:0007669"/>
    <property type="project" value="UniProtKB-KW"/>
</dbReference>
<dbReference type="GO" id="GO:0003676">
    <property type="term" value="F:nucleic acid binding"/>
    <property type="evidence" value="ECO:0007669"/>
    <property type="project" value="InterPro"/>
</dbReference>
<dbReference type="InterPro" id="IPR057670">
    <property type="entry name" value="SH3_retrovirus"/>
</dbReference>
<sequence>MRQVLASDGTISTNPLYQSWKLIDQNLASALYATISPSLLPYVLNLESCHAIWTTIQRRLQSTNPSKQLQLKSGLHNVQKGDKTTRGGRRPRSSVQCQICNRVGHSAFQCWYRTDLNYQPVQQAFLSADAPSSDDWFLDTGATSHLTSNLQHLQTPQTYTGSSQIQVGNGQLLPIANSGQGLLPTPSRKLQLSQILHVPHLSHNLLSVNKLTNENSCFIVFHANGFFIKDARTNQILLQGPCRQGLYPIELRPAASYSSTTHSTALHTKMIDPVLLHQRLGHPSPSTLQLLSAYFPTKRLVSSFHCSACLRAKSHRLPFSLSASKTKNVLELIHCDVWGPSPIVSNNGYKYYLLFVDDFTHYSWVYPLQLKSEAFTQFLHFKSTVENQFNKHIKTLRTDGGGEFVNKIFNAYLSRAGIVHQLTCPYTPQQNGVAERKHRHLIETVRSLLFHANLPTHFWFEALLTAVHTINWLPSKNSRNKSPFKLLHNSPPDYAHLKVFGCLCYPWIPTQLQHKFQPRSIPCLFLGYSDHTKGYKCFCISNGRMYLSRHVKFFESIFPSQTVPYTLSSNSPPKYSDIPSSLLVPATHTTPYPSTALSDHTFNSPHRPVPPTSTDSTSRTHKSHSSSSNSTNTQPTHPPTKHPMITRLRSGLLQPKKIFDLQHSIIPSNPTSYSEAHKHSVWRKAMSMEFEALQQQGTWVLVPPSPNFNVLGNKWLFRTKYNADGTLARHKARLVAKGFNQEFGLDYFDTFSPVAKFPTIHILFTVAISRQWSILQLDISNAFLHGQLEETVYMKQPQGFIDSNYPNHVCLLKKALYGLKQAPRQWFSTFTNFLTEFRFLVSAADPSILRYSKGAIQIYILVYVDDILLTGNHPSTIDYLLSALNSRFHMRNLGSVSNFLGLQVKHTSNGLHLSQALYAQTLLNKAGMKDCKPVLTPLPPRKQSCFMVCQKANYGG</sequence>
<organism evidence="7 8">
    <name type="scientific">Dendrobium catenatum</name>
    <dbReference type="NCBI Taxonomy" id="906689"/>
    <lineage>
        <taxon>Eukaryota</taxon>
        <taxon>Viridiplantae</taxon>
        <taxon>Streptophyta</taxon>
        <taxon>Embryophyta</taxon>
        <taxon>Tracheophyta</taxon>
        <taxon>Spermatophyta</taxon>
        <taxon>Magnoliopsida</taxon>
        <taxon>Liliopsida</taxon>
        <taxon>Asparagales</taxon>
        <taxon>Orchidaceae</taxon>
        <taxon>Epidendroideae</taxon>
        <taxon>Malaxideae</taxon>
        <taxon>Dendrobiinae</taxon>
        <taxon>Dendrobium</taxon>
    </lineage>
</organism>
<keyword evidence="4" id="KW-0378">Hydrolase</keyword>
<feature type="domain" description="Integrase catalytic" evidence="6">
    <location>
        <begin position="314"/>
        <end position="491"/>
    </location>
</feature>
<evidence type="ECO:0000313" key="8">
    <source>
        <dbReference type="Proteomes" id="UP000233837"/>
    </source>
</evidence>
<evidence type="ECO:0000259" key="6">
    <source>
        <dbReference type="PROSITE" id="PS50994"/>
    </source>
</evidence>
<dbReference type="InterPro" id="IPR036397">
    <property type="entry name" value="RNaseH_sf"/>
</dbReference>
<evidence type="ECO:0000256" key="5">
    <source>
        <dbReference type="SAM" id="MobiDB-lite"/>
    </source>
</evidence>
<dbReference type="Proteomes" id="UP000233837">
    <property type="component" value="Unassembled WGS sequence"/>
</dbReference>
<keyword evidence="1" id="KW-0645">Protease</keyword>
<dbReference type="Gene3D" id="3.30.420.10">
    <property type="entry name" value="Ribonuclease H-like superfamily/Ribonuclease H"/>
    <property type="match status" value="1"/>
</dbReference>
<feature type="region of interest" description="Disordered" evidence="5">
    <location>
        <begin position="72"/>
        <end position="91"/>
    </location>
</feature>
<dbReference type="SUPFAM" id="SSF56672">
    <property type="entry name" value="DNA/RNA polymerases"/>
    <property type="match status" value="1"/>
</dbReference>
<accession>A0A2I0W8S8</accession>
<dbReference type="GO" id="GO:0004190">
    <property type="term" value="F:aspartic-type endopeptidase activity"/>
    <property type="evidence" value="ECO:0007669"/>
    <property type="project" value="UniProtKB-KW"/>
</dbReference>
<dbReference type="SUPFAM" id="SSF53098">
    <property type="entry name" value="Ribonuclease H-like"/>
    <property type="match status" value="1"/>
</dbReference>
<keyword evidence="8" id="KW-1185">Reference proteome</keyword>
<dbReference type="GO" id="GO:0015074">
    <property type="term" value="P:DNA integration"/>
    <property type="evidence" value="ECO:0007669"/>
    <property type="project" value="InterPro"/>
</dbReference>
<feature type="compositionally biased region" description="Low complexity" evidence="5">
    <location>
        <begin position="625"/>
        <end position="635"/>
    </location>
</feature>
<dbReference type="InterPro" id="IPR043502">
    <property type="entry name" value="DNA/RNA_pol_sf"/>
</dbReference>
<dbReference type="InterPro" id="IPR025724">
    <property type="entry name" value="GAG-pre-integrase_dom"/>
</dbReference>
<keyword evidence="3" id="KW-0064">Aspartyl protease</keyword>
<dbReference type="PANTHER" id="PTHR42648:SF26">
    <property type="entry name" value="INTEGRASE CATALYTIC DOMAIN-CONTAINING PROTEIN"/>
    <property type="match status" value="1"/>
</dbReference>
<dbReference type="InterPro" id="IPR013103">
    <property type="entry name" value="RVT_2"/>
</dbReference>